<dbReference type="Pfam" id="PF03992">
    <property type="entry name" value="ABM"/>
    <property type="match status" value="1"/>
</dbReference>
<evidence type="ECO:0000313" key="3">
    <source>
        <dbReference type="Proteomes" id="UP000317243"/>
    </source>
</evidence>
<dbReference type="EMBL" id="SIHI01000036">
    <property type="protein sequence ID" value="TWT42982.1"/>
    <property type="molecule type" value="Genomic_DNA"/>
</dbReference>
<dbReference type="InterPro" id="IPR011008">
    <property type="entry name" value="Dimeric_a/b-barrel"/>
</dbReference>
<name>A0A5C5VZR0_9PLAN</name>
<evidence type="ECO:0000259" key="1">
    <source>
        <dbReference type="PROSITE" id="PS51725"/>
    </source>
</evidence>
<dbReference type="AlphaFoldDB" id="A0A5C5VZR0"/>
<proteinExistence type="predicted"/>
<dbReference type="PROSITE" id="PS51725">
    <property type="entry name" value="ABM"/>
    <property type="match status" value="1"/>
</dbReference>
<keyword evidence="3" id="KW-1185">Reference proteome</keyword>
<dbReference type="RefSeq" id="WP_146511928.1">
    <property type="nucleotide sequence ID" value="NZ_SIHI01000036.1"/>
</dbReference>
<dbReference type="SUPFAM" id="SSF54909">
    <property type="entry name" value="Dimeric alpha+beta barrel"/>
    <property type="match status" value="1"/>
</dbReference>
<dbReference type="Proteomes" id="UP000317243">
    <property type="component" value="Unassembled WGS sequence"/>
</dbReference>
<accession>A0A5C5VZR0</accession>
<evidence type="ECO:0000313" key="2">
    <source>
        <dbReference type="EMBL" id="TWT42982.1"/>
    </source>
</evidence>
<keyword evidence="2" id="KW-0560">Oxidoreductase</keyword>
<dbReference type="Gene3D" id="3.30.70.100">
    <property type="match status" value="1"/>
</dbReference>
<feature type="domain" description="ABM" evidence="1">
    <location>
        <begin position="2"/>
        <end position="93"/>
    </location>
</feature>
<dbReference type="GO" id="GO:0004497">
    <property type="term" value="F:monooxygenase activity"/>
    <property type="evidence" value="ECO:0007669"/>
    <property type="project" value="UniProtKB-KW"/>
</dbReference>
<protein>
    <submittedName>
        <fullName evidence="2">Antibiotic biosynthesis monooxygenase</fullName>
    </submittedName>
</protein>
<dbReference type="InterPro" id="IPR007138">
    <property type="entry name" value="ABM_dom"/>
</dbReference>
<dbReference type="OrthoDB" id="5241825at2"/>
<organism evidence="2 3">
    <name type="scientific">Thalassoglobus neptunius</name>
    <dbReference type="NCBI Taxonomy" id="1938619"/>
    <lineage>
        <taxon>Bacteria</taxon>
        <taxon>Pseudomonadati</taxon>
        <taxon>Planctomycetota</taxon>
        <taxon>Planctomycetia</taxon>
        <taxon>Planctomycetales</taxon>
        <taxon>Planctomycetaceae</taxon>
        <taxon>Thalassoglobus</taxon>
    </lineage>
</organism>
<sequence>MFAINVILTVQDGSQIENIAKLLTEAGRLSREEPGCLSFEVCHSIDEKETFLLIERWESKEAWEVHKTARAFTEIYQPQVLPLVKRQPYFCEILE</sequence>
<keyword evidence="2" id="KW-0503">Monooxygenase</keyword>
<reference evidence="2 3" key="1">
    <citation type="submission" date="2019-02" db="EMBL/GenBank/DDBJ databases">
        <title>Deep-cultivation of Planctomycetes and their phenomic and genomic characterization uncovers novel biology.</title>
        <authorList>
            <person name="Wiegand S."/>
            <person name="Jogler M."/>
            <person name="Boedeker C."/>
            <person name="Pinto D."/>
            <person name="Vollmers J."/>
            <person name="Rivas-Marin E."/>
            <person name="Kohn T."/>
            <person name="Peeters S.H."/>
            <person name="Heuer A."/>
            <person name="Rast P."/>
            <person name="Oberbeckmann S."/>
            <person name="Bunk B."/>
            <person name="Jeske O."/>
            <person name="Meyerdierks A."/>
            <person name="Storesund J.E."/>
            <person name="Kallscheuer N."/>
            <person name="Luecker S."/>
            <person name="Lage O.M."/>
            <person name="Pohl T."/>
            <person name="Merkel B.J."/>
            <person name="Hornburger P."/>
            <person name="Mueller R.-W."/>
            <person name="Bruemmer F."/>
            <person name="Labrenz M."/>
            <person name="Spormann A.M."/>
            <person name="Op Den Camp H."/>
            <person name="Overmann J."/>
            <person name="Amann R."/>
            <person name="Jetten M.S.M."/>
            <person name="Mascher T."/>
            <person name="Medema M.H."/>
            <person name="Devos D.P."/>
            <person name="Kaster A.-K."/>
            <person name="Ovreas L."/>
            <person name="Rohde M."/>
            <person name="Galperin M.Y."/>
            <person name="Jogler C."/>
        </authorList>
    </citation>
    <scope>NUCLEOTIDE SEQUENCE [LARGE SCALE GENOMIC DNA]</scope>
    <source>
        <strain evidence="2 3">KOR42</strain>
    </source>
</reference>
<gene>
    <name evidence="2" type="ORF">KOR42_45820</name>
</gene>
<comment type="caution">
    <text evidence="2">The sequence shown here is derived from an EMBL/GenBank/DDBJ whole genome shotgun (WGS) entry which is preliminary data.</text>
</comment>